<feature type="region of interest" description="Disordered" evidence="5">
    <location>
        <begin position="373"/>
        <end position="393"/>
    </location>
</feature>
<evidence type="ECO:0000256" key="5">
    <source>
        <dbReference type="SAM" id="MobiDB-lite"/>
    </source>
</evidence>
<dbReference type="Proteomes" id="UP000262371">
    <property type="component" value="Unassembled WGS sequence"/>
</dbReference>
<dbReference type="AlphaFoldDB" id="A0A371Z363"/>
<dbReference type="GO" id="GO:0042597">
    <property type="term" value="C:periplasmic space"/>
    <property type="evidence" value="ECO:0007669"/>
    <property type="project" value="UniProtKB-SubCell"/>
</dbReference>
<keyword evidence="8" id="KW-1185">Reference proteome</keyword>
<evidence type="ECO:0000256" key="3">
    <source>
        <dbReference type="ARBA" id="ARBA00022729"/>
    </source>
</evidence>
<dbReference type="PANTHER" id="PTHR30222:SF17">
    <property type="entry name" value="SPERMIDINE_PUTRESCINE-BINDING PERIPLASMIC PROTEIN"/>
    <property type="match status" value="1"/>
</dbReference>
<evidence type="ECO:0000313" key="7">
    <source>
        <dbReference type="EMBL" id="RFD20918.1"/>
    </source>
</evidence>
<evidence type="ECO:0000256" key="2">
    <source>
        <dbReference type="ARBA" id="ARBA00022448"/>
    </source>
</evidence>
<dbReference type="InterPro" id="IPR001188">
    <property type="entry name" value="Sperm_putr-bd"/>
</dbReference>
<dbReference type="RefSeq" id="WP_116702087.1">
    <property type="nucleotide sequence ID" value="NZ_QUWV01000028.1"/>
</dbReference>
<comment type="subcellular location">
    <subcellularLocation>
        <location evidence="1">Periplasm</location>
    </subcellularLocation>
</comment>
<reference evidence="7 8" key="1">
    <citation type="submission" date="2018-08" db="EMBL/GenBank/DDBJ databases">
        <title>Komagataeibacter sp. AV 382.</title>
        <authorList>
            <person name="Skraban J."/>
            <person name="Trcek J."/>
        </authorList>
    </citation>
    <scope>NUCLEOTIDE SEQUENCE [LARGE SCALE GENOMIC DNA]</scope>
    <source>
        <strain evidence="7 8">AV 382</strain>
    </source>
</reference>
<keyword evidence="2" id="KW-0813">Transport</keyword>
<dbReference type="GO" id="GO:0015846">
    <property type="term" value="P:polyamine transport"/>
    <property type="evidence" value="ECO:0007669"/>
    <property type="project" value="InterPro"/>
</dbReference>
<dbReference type="InterPro" id="IPR006059">
    <property type="entry name" value="SBP"/>
</dbReference>
<feature type="chain" id="PRO_5016637450" evidence="6">
    <location>
        <begin position="31"/>
        <end position="393"/>
    </location>
</feature>
<dbReference type="PRINTS" id="PR00909">
    <property type="entry name" value="SPERMDNBNDNG"/>
</dbReference>
<evidence type="ECO:0000256" key="6">
    <source>
        <dbReference type="SAM" id="SignalP"/>
    </source>
</evidence>
<dbReference type="Pfam" id="PF13416">
    <property type="entry name" value="SBP_bac_8"/>
    <property type="match status" value="1"/>
</dbReference>
<gene>
    <name evidence="7" type="ORF">DY926_03430</name>
</gene>
<evidence type="ECO:0000256" key="4">
    <source>
        <dbReference type="ARBA" id="ARBA00022764"/>
    </source>
</evidence>
<proteinExistence type="predicted"/>
<dbReference type="OrthoDB" id="7813639at2"/>
<dbReference type="Gene3D" id="3.40.190.10">
    <property type="entry name" value="Periplasmic binding protein-like II"/>
    <property type="match status" value="2"/>
</dbReference>
<dbReference type="EMBL" id="QUWV01000028">
    <property type="protein sequence ID" value="RFD20918.1"/>
    <property type="molecule type" value="Genomic_DNA"/>
</dbReference>
<dbReference type="SUPFAM" id="SSF53850">
    <property type="entry name" value="Periplasmic binding protein-like II"/>
    <property type="match status" value="1"/>
</dbReference>
<sequence length="393" mass="41732">MSRCSRHGRAAAVTTAFIILATLPPAPVRAADGVLNVLTWCDHEDPELLTPFEQANSVRIHFKDIDSTAAARAILRQSQAGDWDVLIMDETDTAALAADGLLMPLDPAAFPTAEVPATIGDPAMGSYRGELYSVPEKYDYNAVAFNRARVDAADMDDINAIWQPRYRGRIAIYDSYLPVLSYVALSLGRDPAHLDDADLPALRTRLAALRASAAIVDDMPGVQQALADGQVDIVVGGGAWTTAGVDEDGTVATPASPSSAPPSAHPDLTFTVPRQGGMRWQHGVSVLATSQRKALALAFAQYLRTPAAQARLATSSCYWGMPASPLAPLDPAAKTALHWDDQPAYIAASHPYPVIDHAMDGKLRALWDDVMKQGAPVAPPTPAQEGGGDTAQP</sequence>
<accession>A0A371Z363</accession>
<comment type="caution">
    <text evidence="7">The sequence shown here is derived from an EMBL/GenBank/DDBJ whole genome shotgun (WGS) entry which is preliminary data.</text>
</comment>
<organism evidence="7 8">
    <name type="scientific">Komagataeibacter melaceti</name>
    <dbReference type="NCBI Taxonomy" id="2766577"/>
    <lineage>
        <taxon>Bacteria</taxon>
        <taxon>Pseudomonadati</taxon>
        <taxon>Pseudomonadota</taxon>
        <taxon>Alphaproteobacteria</taxon>
        <taxon>Acetobacterales</taxon>
        <taxon>Acetobacteraceae</taxon>
        <taxon>Komagataeibacter</taxon>
    </lineage>
</organism>
<protein>
    <submittedName>
        <fullName evidence="7">Extracellular solute-binding protein</fullName>
    </submittedName>
</protein>
<keyword evidence="3 6" id="KW-0732">Signal</keyword>
<dbReference type="PANTHER" id="PTHR30222">
    <property type="entry name" value="SPERMIDINE/PUTRESCINE-BINDING PERIPLASMIC PROTEIN"/>
    <property type="match status" value="1"/>
</dbReference>
<name>A0A371Z363_9PROT</name>
<dbReference type="GO" id="GO:0019808">
    <property type="term" value="F:polyamine binding"/>
    <property type="evidence" value="ECO:0007669"/>
    <property type="project" value="InterPro"/>
</dbReference>
<feature type="signal peptide" evidence="6">
    <location>
        <begin position="1"/>
        <end position="30"/>
    </location>
</feature>
<evidence type="ECO:0000313" key="8">
    <source>
        <dbReference type="Proteomes" id="UP000262371"/>
    </source>
</evidence>
<evidence type="ECO:0000256" key="1">
    <source>
        <dbReference type="ARBA" id="ARBA00004418"/>
    </source>
</evidence>
<keyword evidence="4" id="KW-0574">Periplasm</keyword>